<keyword evidence="2" id="KW-1185">Reference proteome</keyword>
<evidence type="ECO:0000313" key="2">
    <source>
        <dbReference type="Proteomes" id="UP000029430"/>
    </source>
</evidence>
<dbReference type="EMBL" id="JPPS01000010">
    <property type="protein sequence ID" value="KGA43681.1"/>
    <property type="molecule type" value="Genomic_DNA"/>
</dbReference>
<protein>
    <submittedName>
        <fullName evidence="1">Uncharacterized protein</fullName>
    </submittedName>
</protein>
<comment type="caution">
    <text evidence="1">The sequence shown here is derived from an EMBL/GenBank/DDBJ whole genome shotgun (WGS) entry which is preliminary data.</text>
</comment>
<sequence>MAAFIAQPQTGDFLLAGQRINVVSFTQTIMQAGDKQIVGRGEVSAVTAGFRPLNQWGRWLARNFRGLCRDRVAQIPVGGIAARPAL</sequence>
<reference evidence="1 2" key="1">
    <citation type="submission" date="2014-07" db="EMBL/GenBank/DDBJ databases">
        <authorList>
            <person name="Bishop-Lilly K.A."/>
            <person name="Broomall S.M."/>
            <person name="Chain P.S."/>
            <person name="Chertkov O."/>
            <person name="Coyne S.R."/>
            <person name="Daligault H.E."/>
            <person name="Davenport K.W."/>
            <person name="Erkkila T."/>
            <person name="Frey K.G."/>
            <person name="Gibbons H.S."/>
            <person name="Gu W."/>
            <person name="Jaissle J."/>
            <person name="Johnson S.L."/>
            <person name="Koroleva G.I."/>
            <person name="Ladner J.T."/>
            <person name="Lo C.-C."/>
            <person name="Minogue T.D."/>
            <person name="Munk C."/>
            <person name="Palacios G.F."/>
            <person name="Redden C.L."/>
            <person name="Rosenzweig C.N."/>
            <person name="Scholz M.B."/>
            <person name="Teshima H."/>
            <person name="Xu Y."/>
        </authorList>
    </citation>
    <scope>NUCLEOTIDE SEQUENCE [LARGE SCALE GENOMIC DNA]</scope>
    <source>
        <strain evidence="1 2">ATCC 33641</strain>
    </source>
</reference>
<gene>
    <name evidence="1" type="ORF">DJ58_4322</name>
</gene>
<dbReference type="Proteomes" id="UP000029430">
    <property type="component" value="Unassembled WGS sequence"/>
</dbReference>
<proteinExistence type="predicted"/>
<evidence type="ECO:0000313" key="1">
    <source>
        <dbReference type="EMBL" id="KGA43681.1"/>
    </source>
</evidence>
<accession>A0ABR4VWC6</accession>
<organism evidence="1 2">
    <name type="scientific">Yersinia frederiksenii ATCC 33641</name>
    <dbReference type="NCBI Taxonomy" id="349966"/>
    <lineage>
        <taxon>Bacteria</taxon>
        <taxon>Pseudomonadati</taxon>
        <taxon>Pseudomonadota</taxon>
        <taxon>Gammaproteobacteria</taxon>
        <taxon>Enterobacterales</taxon>
        <taxon>Yersiniaceae</taxon>
        <taxon>Yersinia</taxon>
    </lineage>
</organism>
<name>A0ABR4VWC6_YERFR</name>